<sequence length="43" mass="4928">MIRALASKLFCVKTHHTLSDKHKISMSFPQRSNLNFFSCAIMS</sequence>
<evidence type="ECO:0000313" key="2">
    <source>
        <dbReference type="Proteomes" id="UP000430404"/>
    </source>
</evidence>
<dbReference type="Proteomes" id="UP000430404">
    <property type="component" value="Unassembled WGS sequence"/>
</dbReference>
<protein>
    <submittedName>
        <fullName evidence="1">Uncharacterized protein</fullName>
    </submittedName>
</protein>
<dbReference type="EMBL" id="CABWKZ010000002">
    <property type="protein sequence ID" value="VXA53832.1"/>
    <property type="molecule type" value="Genomic_DNA"/>
</dbReference>
<evidence type="ECO:0000313" key="1">
    <source>
        <dbReference type="EMBL" id="VXA53832.1"/>
    </source>
</evidence>
<reference evidence="1 2" key="1">
    <citation type="submission" date="2019-10" db="EMBL/GenBank/DDBJ databases">
        <authorList>
            <person name="Karimi E."/>
        </authorList>
    </citation>
    <scope>NUCLEOTIDE SEQUENCE [LARGE SCALE GENOMIC DNA]</scope>
    <source>
        <strain evidence="1">Acinetobacter sp. 8BE</strain>
    </source>
</reference>
<gene>
    <name evidence="1" type="ORF">ACI8B_100075</name>
</gene>
<dbReference type="AlphaFoldDB" id="A0A653JZK0"/>
<proteinExistence type="predicted"/>
<name>A0A653JZK0_9GAMM</name>
<accession>A0A653JZK0</accession>
<organism evidence="1 2">
    <name type="scientific">Acinetobacter proteolyticus</name>
    <dbReference type="NCBI Taxonomy" id="1776741"/>
    <lineage>
        <taxon>Bacteria</taxon>
        <taxon>Pseudomonadati</taxon>
        <taxon>Pseudomonadota</taxon>
        <taxon>Gammaproteobacteria</taxon>
        <taxon>Moraxellales</taxon>
        <taxon>Moraxellaceae</taxon>
        <taxon>Acinetobacter</taxon>
    </lineage>
</organism>